<accession>A8WPV2</accession>
<dbReference type="eggNOG" id="ENOG502THB4">
    <property type="taxonomic scope" value="Eukaryota"/>
</dbReference>
<sequence>MPTTNKTVYSTRMRLSPHQLSDSFKTMERLVGGIRIENSNLTSLSFFKTPGSNFVIYCKTYGIYLRNNQYLVDADFLTEVQLDTEYSLDGCGFEVENNKMLDVEQLCSSSSSGDVVDIKTIGNLKNCQCQGDSVTEFQLFRNCTTIHNGLHILNGTDPSEFSVFGNAKFIKGQISIQNSNIQNLSFLRSWRTWNVRINYTMILNFQNNPEMTRLALPNFPKIENAIYSESANLMANFENLHPQFCLTIEEFLYIFENHFSMRNFHAKICDDIGDIGEKVLCRFESIYDLPNNCDIILGNLKIGPGDEEDITKVMDVWLLFGSLIIQNTQLASLEHLSGLKYILKLDENSPLIQIVSNPKLKKTTLLSLEHIIARGNRSVILQDNIFVRNNSKKCNILDKWSMFKKQLNLDYTGSDCGNRVLINASKRLLKSSITIILIYFSLFMTCKELWIFMKQTPNALSTIRKLLQKLYSCFHNLKNSFRNMKTFVGGIRIDNSKLAGLSIFQNDINFQCGAYGFFIENNSYLYDATMLLNMDLQSESKNKECVLSIENNPELDMDELCNNGNFLDLVGIRTGGNFRNCGCQGDEITTISLPGYNNCTTSFNGLKIFITTISNTDLSALSNIATIRGSIDIENTNLQDLSFLSSWKTWKLKGDMVVQLNLRNNAEMTKLGFPENFYNIQNIQSLDEELHFSFANFENLHPNFCISISEFILFFEHRFIFTNLQAKLCEEDGDIEEKVLCHFKSMYDLPNNCDIIVGNVTIGRGDEQYVIKFVDVQYLFGSFIVVNTTLETLEYVGFPYIAVLDSSSPVYQIIGNKKLKNADISITQIITSGPRYAIYQDNNPKLFKGKECQISDWWSGNANKRDLMMLDLNFTGADCGGERVEILYNKDCVKLNTFGLNLSNPDDPKCVFNHTEVTSETIKNFPKCSKVYGILVINSNTDLNVSQLKNAFKNMSSLVGGIHVENSNLTSLSFFTLVGTDFKFFELSCKNYGVIIQNNKNLSNAGALEKLVPFVDEDLHDCKFQIANNPILDLQNLCDGYTLAYLVNFETYGNLKNCGCQGNEIYPPTLFGFQNCTYFYNGLRLYNFSDTPDLKSLSNIVTIYGNIDIQNSNFQNLSFLESCQLLTVYTKNEEVVFNIQNCPNMTRLELPALKNLDNSNSNAPKTANFQNLHPDFCLTISDFWLFYELGVSFKNLHAKLCEYSEADTTEIENEELCIFESIDKLPVACKSIVGNVLIDSGNEKNAEKLIFVKSLFGSLTIRNTNLADLKFLDRLTFIVYLDDTTPVIEIVSNKDLRNPSFGKLFSTIFTRSFKDRNAVIQDNHPDIWNSTNGECNLFGLVTDEKAMYRTSLNYTGGDCGTRIDNGSTLRNMISGSILVIVFSLTHELHL</sequence>
<dbReference type="HOGENOM" id="CLU_261017_0_0_1"/>
<dbReference type="InParanoid" id="A8WPV2"/>
<evidence type="ECO:0000313" key="3">
    <source>
        <dbReference type="Proteomes" id="UP000008549"/>
    </source>
</evidence>
<proteinExistence type="predicted"/>
<feature type="domain" description="Receptor L-domain" evidence="1">
    <location>
        <begin position="598"/>
        <end position="688"/>
    </location>
</feature>
<feature type="domain" description="Receptor L-domain" evidence="1">
    <location>
        <begin position="927"/>
        <end position="1030"/>
    </location>
</feature>
<dbReference type="CTD" id="8577978"/>
<protein>
    <submittedName>
        <fullName evidence="2">Protein CBG01216</fullName>
    </submittedName>
</protein>
<dbReference type="InterPro" id="IPR053079">
    <property type="entry name" value="SPS2_domain"/>
</dbReference>
<dbReference type="EMBL" id="HE601256">
    <property type="protein sequence ID" value="CAP22510.1"/>
    <property type="molecule type" value="Genomic_DNA"/>
</dbReference>
<evidence type="ECO:0000259" key="1">
    <source>
        <dbReference type="Pfam" id="PF01030"/>
    </source>
</evidence>
<gene>
    <name evidence="2 4" type="ORF">CBG01216</name>
    <name evidence="2" type="ORF">CBG_01216</name>
</gene>
<feature type="domain" description="Receptor L-domain" evidence="1">
    <location>
        <begin position="1229"/>
        <end position="1303"/>
    </location>
</feature>
<dbReference type="Pfam" id="PF01030">
    <property type="entry name" value="Recep_L_domain"/>
    <property type="match status" value="7"/>
</dbReference>
<keyword evidence="3" id="KW-1185">Reference proteome</keyword>
<dbReference type="PANTHER" id="PTHR21662">
    <property type="entry name" value="RECEPTOR PROTEIN-TYROSINE KINASE"/>
    <property type="match status" value="1"/>
</dbReference>
<dbReference type="KEGG" id="cbr:CBG_01216"/>
<dbReference type="Gene3D" id="3.80.20.20">
    <property type="entry name" value="Receptor L-domain"/>
    <property type="match status" value="5"/>
</dbReference>
<dbReference type="SUPFAM" id="SSF52058">
    <property type="entry name" value="L domain-like"/>
    <property type="match status" value="9"/>
</dbReference>
<dbReference type="Proteomes" id="UP000008549">
    <property type="component" value="Unassembled WGS sequence"/>
</dbReference>
<feature type="domain" description="Receptor L-domain" evidence="1">
    <location>
        <begin position="142"/>
        <end position="247"/>
    </location>
</feature>
<dbReference type="GeneID" id="8577978"/>
<dbReference type="RefSeq" id="XP_002635983.1">
    <property type="nucleotide sequence ID" value="XM_002635937.1"/>
</dbReference>
<evidence type="ECO:0000313" key="4">
    <source>
        <dbReference type="WormBase" id="CBG01216"/>
    </source>
</evidence>
<name>A8WPV2_CAEBR</name>
<dbReference type="PANTHER" id="PTHR21662:SF14">
    <property type="entry name" value="INSULIN_EGF-RECEPTOR L DOMAIN PROTEIN-RELATED"/>
    <property type="match status" value="1"/>
</dbReference>
<reference evidence="2 3" key="1">
    <citation type="journal article" date="2003" name="PLoS Biol.">
        <title>The genome sequence of Caenorhabditis briggsae: a platform for comparative genomics.</title>
        <authorList>
            <person name="Stein L.D."/>
            <person name="Bao Z."/>
            <person name="Blasiar D."/>
            <person name="Blumenthal T."/>
            <person name="Brent M.R."/>
            <person name="Chen N."/>
            <person name="Chinwalla A."/>
            <person name="Clarke L."/>
            <person name="Clee C."/>
            <person name="Coghlan A."/>
            <person name="Coulson A."/>
            <person name="D'Eustachio P."/>
            <person name="Fitch D.H."/>
            <person name="Fulton L.A."/>
            <person name="Fulton R.E."/>
            <person name="Griffiths-Jones S."/>
            <person name="Harris T.W."/>
            <person name="Hillier L.W."/>
            <person name="Kamath R."/>
            <person name="Kuwabara P.E."/>
            <person name="Mardis E.R."/>
            <person name="Marra M.A."/>
            <person name="Miner T.L."/>
            <person name="Minx P."/>
            <person name="Mullikin J.C."/>
            <person name="Plumb R.W."/>
            <person name="Rogers J."/>
            <person name="Schein J.E."/>
            <person name="Sohrmann M."/>
            <person name="Spieth J."/>
            <person name="Stajich J.E."/>
            <person name="Wei C."/>
            <person name="Willey D."/>
            <person name="Wilson R.K."/>
            <person name="Durbin R."/>
            <person name="Waterston R.H."/>
        </authorList>
    </citation>
    <scope>NUCLEOTIDE SEQUENCE [LARGE SCALE GENOMIC DNA]</scope>
    <source>
        <strain evidence="2 3">AF16</strain>
    </source>
</reference>
<evidence type="ECO:0000313" key="2">
    <source>
        <dbReference type="EMBL" id="CAP22510.1"/>
    </source>
</evidence>
<feature type="domain" description="Receptor L-domain" evidence="1">
    <location>
        <begin position="1075"/>
        <end position="1179"/>
    </location>
</feature>
<feature type="domain" description="Receptor L-domain" evidence="1">
    <location>
        <begin position="752"/>
        <end position="847"/>
    </location>
</feature>
<dbReference type="InterPro" id="IPR000494">
    <property type="entry name" value="Rcpt_L-dom"/>
</dbReference>
<organism evidence="2 3">
    <name type="scientific">Caenorhabditis briggsae</name>
    <dbReference type="NCBI Taxonomy" id="6238"/>
    <lineage>
        <taxon>Eukaryota</taxon>
        <taxon>Metazoa</taxon>
        <taxon>Ecdysozoa</taxon>
        <taxon>Nematoda</taxon>
        <taxon>Chromadorea</taxon>
        <taxon>Rhabditida</taxon>
        <taxon>Rhabditina</taxon>
        <taxon>Rhabditomorpha</taxon>
        <taxon>Rhabditoidea</taxon>
        <taxon>Rhabditidae</taxon>
        <taxon>Peloderinae</taxon>
        <taxon>Caenorhabditis</taxon>
    </lineage>
</organism>
<reference evidence="2 3" key="2">
    <citation type="journal article" date="2011" name="PLoS Genet.">
        <title>Caenorhabditis briggsae recombinant inbred line genotypes reveal inter-strain incompatibility and the evolution of recombination.</title>
        <authorList>
            <person name="Ross J.A."/>
            <person name="Koboldt D.C."/>
            <person name="Staisch J.E."/>
            <person name="Chamberlin H.M."/>
            <person name="Gupta B.P."/>
            <person name="Miller R.D."/>
            <person name="Baird S.E."/>
            <person name="Haag E.S."/>
        </authorList>
    </citation>
    <scope>NUCLEOTIDE SEQUENCE [LARGE SCALE GENOMIC DNA]</scope>
    <source>
        <strain evidence="2 3">AF16</strain>
    </source>
</reference>
<dbReference type="WormBase" id="CBG01216">
    <property type="protein sequence ID" value="CBP49354"/>
    <property type="gene ID" value="WBGene00024482"/>
</dbReference>
<feature type="domain" description="Receptor L-domain" evidence="1">
    <location>
        <begin position="292"/>
        <end position="398"/>
    </location>
</feature>
<dbReference type="InterPro" id="IPR036941">
    <property type="entry name" value="Rcpt_L-dom_sf"/>
</dbReference>